<dbReference type="OrthoDB" id="60092at2759"/>
<dbReference type="AlphaFoldDB" id="A0A0P1B7X8"/>
<feature type="region of interest" description="Disordered" evidence="1">
    <location>
        <begin position="432"/>
        <end position="479"/>
    </location>
</feature>
<dbReference type="GO" id="GO:0030896">
    <property type="term" value="C:checkpoint clamp complex"/>
    <property type="evidence" value="ECO:0007669"/>
    <property type="project" value="InterPro"/>
</dbReference>
<sequence length="621" mass="67372">MHAAFPSRNVRTFTHALSCLLRFSDRLNVQCMRDLENDSLKLRLSAINSTQSGFCAFEFYDYFFEVLRTDLDQKIDCETGIRPILSVLRTGNNKTLDRCEISIFDHEDESRVAVRLHSKGGIVKTHKLTYAAVPGLWPNVPPNAPCQLSIGPKVVHDFLDHFGNKNGGEVTFWCGPRFFMVRSRADDTLDKNQFRRAIATQVTVQLDAFEAFTMVKEVCLTFPLKEFKAAIAASEHLGVNLELKFGEGGEPLHIRCQLEALHADFVLATTPGEVPSDAASAAQARRAAAQSGPSSAANPAAEAASRAIDSSRPQGSSRRPTLQNGESQPNASAMDSARPPRMQESTPRVGVALARHNTDIPLFRGSQASDGQALHEDRGFEEAGGRDEEDLAALEEVEQSVQRGDIRLRSSQAPSALEHQADAAVRAQASLHHVEKEQGSPSSRVPQSAQDETPPSVKLYTSSNISVGNRINPASSVNGHEVPRALANTRSQSLRHIHLPSSGHEEGDESVPPPHGPVGTGHFASQPVAATTRGRSNLNSSARIGMHLSGARLPAAKSWQDALENASQMVVDDDEGTQADEDAARQRALEGTDAQLPDEDELGASDEDVEKSTGPRFEPLF</sequence>
<dbReference type="STRING" id="401625.A0A0P1B7X8"/>
<accession>A0A0P1B7X8</accession>
<organism evidence="2 3">
    <name type="scientific">Ceraceosorus bombacis</name>
    <dbReference type="NCBI Taxonomy" id="401625"/>
    <lineage>
        <taxon>Eukaryota</taxon>
        <taxon>Fungi</taxon>
        <taxon>Dikarya</taxon>
        <taxon>Basidiomycota</taxon>
        <taxon>Ustilaginomycotina</taxon>
        <taxon>Exobasidiomycetes</taxon>
        <taxon>Ceraceosorales</taxon>
        <taxon>Ceraceosoraceae</taxon>
        <taxon>Ceraceosorus</taxon>
    </lineage>
</organism>
<keyword evidence="3" id="KW-1185">Reference proteome</keyword>
<feature type="region of interest" description="Disordered" evidence="1">
    <location>
        <begin position="362"/>
        <end position="388"/>
    </location>
</feature>
<feature type="compositionally biased region" description="Low complexity" evidence="1">
    <location>
        <begin position="277"/>
        <end position="307"/>
    </location>
</feature>
<dbReference type="InterPro" id="IPR007268">
    <property type="entry name" value="Rad9/Ddc1"/>
</dbReference>
<dbReference type="EMBL" id="CCYA01000065">
    <property type="protein sequence ID" value="CEH11833.1"/>
    <property type="molecule type" value="Genomic_DNA"/>
</dbReference>
<dbReference type="GO" id="GO:0000076">
    <property type="term" value="P:DNA replication checkpoint signaling"/>
    <property type="evidence" value="ECO:0007669"/>
    <property type="project" value="TreeGrafter"/>
</dbReference>
<evidence type="ECO:0000313" key="2">
    <source>
        <dbReference type="EMBL" id="CEH11833.1"/>
    </source>
</evidence>
<feature type="region of interest" description="Disordered" evidence="1">
    <location>
        <begin position="277"/>
        <end position="348"/>
    </location>
</feature>
<feature type="compositionally biased region" description="Acidic residues" evidence="1">
    <location>
        <begin position="571"/>
        <end position="581"/>
    </location>
</feature>
<feature type="compositionally biased region" description="Polar residues" evidence="1">
    <location>
        <begin position="311"/>
        <end position="333"/>
    </location>
</feature>
<feature type="region of interest" description="Disordered" evidence="1">
    <location>
        <begin position="567"/>
        <end position="621"/>
    </location>
</feature>
<dbReference type="GO" id="GO:0006281">
    <property type="term" value="P:DNA repair"/>
    <property type="evidence" value="ECO:0007669"/>
    <property type="project" value="TreeGrafter"/>
</dbReference>
<feature type="compositionally biased region" description="Basic and acidic residues" evidence="1">
    <location>
        <begin position="373"/>
        <end position="386"/>
    </location>
</feature>
<dbReference type="Pfam" id="PF04139">
    <property type="entry name" value="Rad9"/>
    <property type="match status" value="1"/>
</dbReference>
<dbReference type="PANTHER" id="PTHR15237:SF0">
    <property type="entry name" value="CELL CYCLE CHECKPOINT CONTROL PROTEIN"/>
    <property type="match status" value="1"/>
</dbReference>
<dbReference type="PANTHER" id="PTHR15237">
    <property type="entry name" value="DNA REPAIR PROTEIN RAD9"/>
    <property type="match status" value="1"/>
</dbReference>
<evidence type="ECO:0000256" key="1">
    <source>
        <dbReference type="SAM" id="MobiDB-lite"/>
    </source>
</evidence>
<feature type="compositionally biased region" description="Polar residues" evidence="1">
    <location>
        <begin position="439"/>
        <end position="478"/>
    </location>
</feature>
<dbReference type="GO" id="GO:0071479">
    <property type="term" value="P:cellular response to ionizing radiation"/>
    <property type="evidence" value="ECO:0007669"/>
    <property type="project" value="TreeGrafter"/>
</dbReference>
<feature type="region of interest" description="Disordered" evidence="1">
    <location>
        <begin position="499"/>
        <end position="537"/>
    </location>
</feature>
<reference evidence="2 3" key="1">
    <citation type="submission" date="2014-09" db="EMBL/GenBank/DDBJ databases">
        <authorList>
            <person name="Magalhaes I.L.F."/>
            <person name="Oliveira U."/>
            <person name="Santos F.R."/>
            <person name="Vidigal T.H.D.A."/>
            <person name="Brescovit A.D."/>
            <person name="Santos A.J."/>
        </authorList>
    </citation>
    <scope>NUCLEOTIDE SEQUENCE [LARGE SCALE GENOMIC DNA]</scope>
</reference>
<dbReference type="GO" id="GO:0031573">
    <property type="term" value="P:mitotic intra-S DNA damage checkpoint signaling"/>
    <property type="evidence" value="ECO:0007669"/>
    <property type="project" value="TreeGrafter"/>
</dbReference>
<feature type="compositionally biased region" description="Acidic residues" evidence="1">
    <location>
        <begin position="596"/>
        <end position="609"/>
    </location>
</feature>
<dbReference type="Proteomes" id="UP000054845">
    <property type="component" value="Unassembled WGS sequence"/>
</dbReference>
<name>A0A0P1B7X8_9BASI</name>
<evidence type="ECO:0000313" key="3">
    <source>
        <dbReference type="Proteomes" id="UP000054845"/>
    </source>
</evidence>
<proteinExistence type="predicted"/>
<protein>
    <submittedName>
        <fullName evidence="2">Checkpoint 9-1-1 complex, RAD9 component</fullName>
    </submittedName>
</protein>
<dbReference type="Gene3D" id="3.70.10.10">
    <property type="match status" value="1"/>
</dbReference>